<keyword evidence="2" id="KW-0812">Transmembrane</keyword>
<accession>A0A6B8M423</accession>
<protein>
    <submittedName>
        <fullName evidence="5">BamA/TamA family outer membrane protein</fullName>
    </submittedName>
</protein>
<dbReference type="InterPro" id="IPR000184">
    <property type="entry name" value="Bac_surfAg_D15"/>
</dbReference>
<dbReference type="Pfam" id="PF01103">
    <property type="entry name" value="Omp85"/>
    <property type="match status" value="1"/>
</dbReference>
<dbReference type="GO" id="GO:0019867">
    <property type="term" value="C:outer membrane"/>
    <property type="evidence" value="ECO:0007669"/>
    <property type="project" value="InterPro"/>
</dbReference>
<evidence type="ECO:0000259" key="4">
    <source>
        <dbReference type="Pfam" id="PF01103"/>
    </source>
</evidence>
<name>A0A6B8M423_9HYPH</name>
<proteinExistence type="predicted"/>
<feature type="domain" description="Bacterial surface antigen (D15)" evidence="4">
    <location>
        <begin position="356"/>
        <end position="667"/>
    </location>
</feature>
<keyword evidence="3" id="KW-0472">Membrane</keyword>
<reference evidence="5 6" key="1">
    <citation type="submission" date="2019-09" db="EMBL/GenBank/DDBJ databases">
        <title>Isolation and complete genome sequencing of Methylocystis species.</title>
        <authorList>
            <person name="Rumah B.L."/>
            <person name="Stead C.E."/>
            <person name="Stevens B.C."/>
            <person name="Minton N.P."/>
            <person name="Grosse-Honebrink A."/>
            <person name="Zhang Y."/>
        </authorList>
    </citation>
    <scope>NUCLEOTIDE SEQUENCE [LARGE SCALE GENOMIC DNA]</scope>
    <source>
        <strain evidence="5 6">BRCS2</strain>
    </source>
</reference>
<evidence type="ECO:0000256" key="3">
    <source>
        <dbReference type="ARBA" id="ARBA00023136"/>
    </source>
</evidence>
<dbReference type="KEGG" id="mpar:F7D14_04635"/>
<evidence type="ECO:0000256" key="1">
    <source>
        <dbReference type="ARBA" id="ARBA00004370"/>
    </source>
</evidence>
<dbReference type="PANTHER" id="PTHR12815">
    <property type="entry name" value="SORTING AND ASSEMBLY MACHINERY SAMM50 PROTEIN FAMILY MEMBER"/>
    <property type="match status" value="1"/>
</dbReference>
<keyword evidence="6" id="KW-1185">Reference proteome</keyword>
<evidence type="ECO:0000313" key="6">
    <source>
        <dbReference type="Proteomes" id="UP000422569"/>
    </source>
</evidence>
<dbReference type="EMBL" id="CP044331">
    <property type="protein sequence ID" value="QGM96832.1"/>
    <property type="molecule type" value="Genomic_DNA"/>
</dbReference>
<organism evidence="5 6">
    <name type="scientific">Methylocystis parvus</name>
    <dbReference type="NCBI Taxonomy" id="134"/>
    <lineage>
        <taxon>Bacteria</taxon>
        <taxon>Pseudomonadati</taxon>
        <taxon>Pseudomonadota</taxon>
        <taxon>Alphaproteobacteria</taxon>
        <taxon>Hyphomicrobiales</taxon>
        <taxon>Methylocystaceae</taxon>
        <taxon>Methylocystis</taxon>
    </lineage>
</organism>
<dbReference type="PANTHER" id="PTHR12815:SF42">
    <property type="entry name" value="BACTERIAL SURFACE ANTIGEN (D15) DOMAIN-CONTAINING PROTEIN"/>
    <property type="match status" value="1"/>
</dbReference>
<dbReference type="Proteomes" id="UP000422569">
    <property type="component" value="Chromosome"/>
</dbReference>
<dbReference type="Gene3D" id="3.10.20.310">
    <property type="entry name" value="membrane protein fhac"/>
    <property type="match status" value="1"/>
</dbReference>
<dbReference type="AlphaFoldDB" id="A0A6B8M423"/>
<evidence type="ECO:0000313" key="5">
    <source>
        <dbReference type="EMBL" id="QGM96832.1"/>
    </source>
</evidence>
<keyword evidence="2" id="KW-1134">Transmembrane beta strand</keyword>
<dbReference type="Gene3D" id="2.40.160.50">
    <property type="entry name" value="membrane protein fhac: a member of the omp85/tpsb transporter family"/>
    <property type="match status" value="1"/>
</dbReference>
<comment type="subcellular location">
    <subcellularLocation>
        <location evidence="1">Membrane</location>
    </subcellularLocation>
</comment>
<evidence type="ECO:0000256" key="2">
    <source>
        <dbReference type="ARBA" id="ARBA00022452"/>
    </source>
</evidence>
<gene>
    <name evidence="5" type="ORF">F7D14_04635</name>
</gene>
<sequence length="667" mass="72034">MLFVLCISLSKFTGFRVKSRHVVISWLFCCGFTLTAHEPARAFDFFGLFGETEKAQPSANAVAYDIAFQGLDDGKLEQTLQDASNSWRLRLDAPGSGVGLARRVVADYPRITDALWASGYYNATVRASVAGVYVSPDGKGAEASAAAAERYRGSALAPVVFEVDPGPLFKLRHVVVYDSRTNAPIDPALFPRKAFDLDADDPARAAALRARESEWIDQLRDKSYPLAKVVSTRPVIFHNEHAMDVALTIDPGPKAGVGAVELSGSPGVDPAVIRSFIYLEEGEPYSPKKLADTRKSVARIEALGGVKVEDGAHLDKNGNLPILVETSERKRHAIGASAMFSNINGPSLRTYWVDRNLFGGAERLRFDLEGGLAYYNNSASFVSFPELKASNLVGAARLSFLKPALWGSRNDLLLDAAAVRERTVYYWAAYGNFNGAIRHRFSDTTSLQAGLEIEGGQFFDVYGLHDYSLLGFPISGTYDSTDNALAPTRGMRVNARVAPYVKALPHGVGMVESKGQASAYYALDEDAWYILAGRVAAGSIVGAPVEAVPANRRFFAGGGGSVRGYRYRSISPENGFGWPTGGLSLFEASAEARLKVTQNIGIVPFLDAGAAFSTPWPDFGSTMRFAAGLGLRYYTGIGPIRLDVATPLNPRPTDSRIALFIGIGESF</sequence>
<dbReference type="InterPro" id="IPR039910">
    <property type="entry name" value="D15-like"/>
</dbReference>